<evidence type="ECO:0000313" key="2">
    <source>
        <dbReference type="Proteomes" id="UP000738349"/>
    </source>
</evidence>
<evidence type="ECO:0000313" key="1">
    <source>
        <dbReference type="EMBL" id="KAH7176259.1"/>
    </source>
</evidence>
<gene>
    <name evidence="1" type="ORF">EDB81DRAFT_897429</name>
</gene>
<organism evidence="1 2">
    <name type="scientific">Dactylonectria macrodidyma</name>
    <dbReference type="NCBI Taxonomy" id="307937"/>
    <lineage>
        <taxon>Eukaryota</taxon>
        <taxon>Fungi</taxon>
        <taxon>Dikarya</taxon>
        <taxon>Ascomycota</taxon>
        <taxon>Pezizomycotina</taxon>
        <taxon>Sordariomycetes</taxon>
        <taxon>Hypocreomycetidae</taxon>
        <taxon>Hypocreales</taxon>
        <taxon>Nectriaceae</taxon>
        <taxon>Dactylonectria</taxon>
    </lineage>
</organism>
<protein>
    <submittedName>
        <fullName evidence="1">Uncharacterized protein</fullName>
    </submittedName>
</protein>
<dbReference type="Proteomes" id="UP000738349">
    <property type="component" value="Unassembled WGS sequence"/>
</dbReference>
<dbReference type="EMBL" id="JAGMUV010000001">
    <property type="protein sequence ID" value="KAH7176259.1"/>
    <property type="molecule type" value="Genomic_DNA"/>
</dbReference>
<reference evidence="1" key="1">
    <citation type="journal article" date="2021" name="Nat. Commun.">
        <title>Genetic determinants of endophytism in the Arabidopsis root mycobiome.</title>
        <authorList>
            <person name="Mesny F."/>
            <person name="Miyauchi S."/>
            <person name="Thiergart T."/>
            <person name="Pickel B."/>
            <person name="Atanasova L."/>
            <person name="Karlsson M."/>
            <person name="Huettel B."/>
            <person name="Barry K.W."/>
            <person name="Haridas S."/>
            <person name="Chen C."/>
            <person name="Bauer D."/>
            <person name="Andreopoulos W."/>
            <person name="Pangilinan J."/>
            <person name="LaButti K."/>
            <person name="Riley R."/>
            <person name="Lipzen A."/>
            <person name="Clum A."/>
            <person name="Drula E."/>
            <person name="Henrissat B."/>
            <person name="Kohler A."/>
            <person name="Grigoriev I.V."/>
            <person name="Martin F.M."/>
            <person name="Hacquard S."/>
        </authorList>
    </citation>
    <scope>NUCLEOTIDE SEQUENCE</scope>
    <source>
        <strain evidence="1">MPI-CAGE-AT-0147</strain>
    </source>
</reference>
<proteinExistence type="predicted"/>
<keyword evidence="2" id="KW-1185">Reference proteome</keyword>
<dbReference type="OrthoDB" id="3469466at2759"/>
<dbReference type="AlphaFoldDB" id="A0A9P9FS37"/>
<name>A0A9P9FS37_9HYPO</name>
<comment type="caution">
    <text evidence="1">The sequence shown here is derived from an EMBL/GenBank/DDBJ whole genome shotgun (WGS) entry which is preliminary data.</text>
</comment>
<sequence length="231" mass="25760">MSISRPDKAAALAIILTNCGDIRHFDYSQTDSGLSDDGQLNAEARARVSQQARLKAARRPRDIKFISYSPETIYNLHLLAGRYRRLESQTLYLDRKMVKPLLVVADITVALDHYCRGGQGAPASLNVLLNNCDWVVHTILSIAPYTRLAASRDSPGQDANDSITTSLYEICGLCALLYIDMVILPTPPHTGIKLRHSKIILRLIEEIQQEHPAEDPHVIDFFLACQIRVLG</sequence>
<accession>A0A9P9FS37</accession>